<accession>A0A0G4MPH5</accession>
<dbReference type="InterPro" id="IPR005599">
    <property type="entry name" value="GPI_mannosylTrfase"/>
</dbReference>
<comment type="similarity">
    <text evidence="10">Belongs to the glycosyltransferase 22 family. PIGZ subfamily.</text>
</comment>
<feature type="region of interest" description="Disordered" evidence="12">
    <location>
        <begin position="169"/>
        <end position="195"/>
    </location>
</feature>
<dbReference type="EMBL" id="CVQI01028779">
    <property type="protein sequence ID" value="CRK36208.1"/>
    <property type="molecule type" value="Genomic_DNA"/>
</dbReference>
<evidence type="ECO:0000256" key="8">
    <source>
        <dbReference type="ARBA" id="ARBA00022989"/>
    </source>
</evidence>
<dbReference type="Pfam" id="PF03901">
    <property type="entry name" value="Glyco_transf_22"/>
    <property type="match status" value="1"/>
</dbReference>
<evidence type="ECO:0000256" key="6">
    <source>
        <dbReference type="ARBA" id="ARBA00022692"/>
    </source>
</evidence>
<keyword evidence="6 11" id="KW-0812">Transmembrane</keyword>
<evidence type="ECO:0000256" key="2">
    <source>
        <dbReference type="ARBA" id="ARBA00004687"/>
    </source>
</evidence>
<comment type="pathway">
    <text evidence="2">Glycolipid biosynthesis; glycosylphosphatidylinositol-anchor biosynthesis.</text>
</comment>
<feature type="transmembrane region" description="Helical" evidence="11">
    <location>
        <begin position="488"/>
        <end position="508"/>
    </location>
</feature>
<sequence>MATGTSEHRSGGWLVVCFVPPPRQKHLITKLQVTASTFRHWATRSSPALPGTGVVSPTYLSLTPSAKSIDAQPRLGLATGTGTGTGTATGTTYLARRLLRSTITPRTPDHKVAGHGLDFSTFGHQELPSLTRNRRSVPYLSLTPSAKSIDAQPRLGLATGTGTAFCYHPGTRGKQSRRASTTTASATQAPGDTRLDPCAWGQVSELEITNPEKSTATHPTRCRILLPPSDAHVVPASAIATHPPCSLPLFFETSRLTVRSPVFPRLHPLPLDHAALRYPDDSKPVANLGYSLLIGSEPQHPPQRPTCARATHIQPLATMWRRTYLFLVLIRLWFALSPSYLHPDENFQGPEVIAGQIFSYPVRHTWEFTSENPIRSVAPLWPVYGLPMLLLRWLWIGNGQDGEIPPIAVFWTLRVLMFLTSFVLEDWAIHELIQSPRHRRVAVLLVASSYVTWTFQTHTFSNAVETLVVAWCMVLIQRIVESPQQASLLASTVLGVMAVFGIFNRITFPAFLLIPGIRLVPHFYNRPSSFLVMAFAGLATASLAIGIDTAFYLTDPITWTDLVSRPVITPINNLLYNMAPENLAQHGLHPWYQHLLANIPQLLGPAAVLLFTQPHLSLRLYSAISGIFVLSIFQHQEARFLLPTVPLILSSVQLPKNRRALQLWAAVWVVFNVFFGVLMGIYHQGGIVPGQVFMSKQPDATNAIWWKTYSPPIWLLNGKNEVLTTHDVMGLDGESLLKQLADLATCDTPADRRNREYLKEKEGTYLVAPASATWLDPYLPNKGLEGLRFREVWRYDRHLNLDDLDWGEDGVWNTLKRVIGRRGLVAWRVTKSCGGGGTGER</sequence>
<keyword evidence="9 11" id="KW-0472">Membrane</keyword>
<comment type="subcellular location">
    <subcellularLocation>
        <location evidence="1 11">Endoplasmic reticulum membrane</location>
        <topology evidence="1 11">Multi-pass membrane protein</topology>
    </subcellularLocation>
</comment>
<evidence type="ECO:0000256" key="11">
    <source>
        <dbReference type="RuleBase" id="RU363075"/>
    </source>
</evidence>
<keyword evidence="5" id="KW-0808">Transferase</keyword>
<dbReference type="PANTHER" id="PTHR22760:SF3">
    <property type="entry name" value="GPI MANNOSYLTRANSFERASE 4"/>
    <property type="match status" value="1"/>
</dbReference>
<evidence type="ECO:0000256" key="4">
    <source>
        <dbReference type="ARBA" id="ARBA00022676"/>
    </source>
</evidence>
<dbReference type="AlphaFoldDB" id="A0A0G4MPH5"/>
<dbReference type="EC" id="2.4.1.-" evidence="11"/>
<dbReference type="GO" id="GO:0005789">
    <property type="term" value="C:endoplasmic reticulum membrane"/>
    <property type="evidence" value="ECO:0007669"/>
    <property type="project" value="UniProtKB-SubCell"/>
</dbReference>
<evidence type="ECO:0000256" key="7">
    <source>
        <dbReference type="ARBA" id="ARBA00022824"/>
    </source>
</evidence>
<evidence type="ECO:0000256" key="9">
    <source>
        <dbReference type="ARBA" id="ARBA00023136"/>
    </source>
</evidence>
<dbReference type="GO" id="GO:0006506">
    <property type="term" value="P:GPI anchor biosynthetic process"/>
    <property type="evidence" value="ECO:0007669"/>
    <property type="project" value="UniProtKB-KW"/>
</dbReference>
<proteinExistence type="inferred from homology"/>
<gene>
    <name evidence="13" type="ORF">BN1723_015064</name>
</gene>
<feature type="transmembrane region" description="Helical" evidence="11">
    <location>
        <begin position="528"/>
        <end position="553"/>
    </location>
</feature>
<feature type="transmembrane region" description="Helical" evidence="11">
    <location>
        <begin position="663"/>
        <end position="682"/>
    </location>
</feature>
<evidence type="ECO:0000313" key="14">
    <source>
        <dbReference type="Proteomes" id="UP000045706"/>
    </source>
</evidence>
<reference evidence="14" key="1">
    <citation type="submission" date="2015-05" db="EMBL/GenBank/DDBJ databases">
        <authorList>
            <person name="Fogelqvist Johan"/>
        </authorList>
    </citation>
    <scope>NUCLEOTIDE SEQUENCE [LARGE SCALE GENOMIC DNA]</scope>
</reference>
<name>A0A0G4MPH5_VERLO</name>
<evidence type="ECO:0000256" key="3">
    <source>
        <dbReference type="ARBA" id="ARBA00022502"/>
    </source>
</evidence>
<dbReference type="GO" id="GO:0000026">
    <property type="term" value="F:alpha-1,2-mannosyltransferase activity"/>
    <property type="evidence" value="ECO:0007669"/>
    <property type="project" value="TreeGrafter"/>
</dbReference>
<organism evidence="13 14">
    <name type="scientific">Verticillium longisporum</name>
    <name type="common">Verticillium dahliae var. longisporum</name>
    <dbReference type="NCBI Taxonomy" id="100787"/>
    <lineage>
        <taxon>Eukaryota</taxon>
        <taxon>Fungi</taxon>
        <taxon>Dikarya</taxon>
        <taxon>Ascomycota</taxon>
        <taxon>Pezizomycotina</taxon>
        <taxon>Sordariomycetes</taxon>
        <taxon>Hypocreomycetidae</taxon>
        <taxon>Glomerellales</taxon>
        <taxon>Plectosphaerellaceae</taxon>
        <taxon>Verticillium</taxon>
    </lineage>
</organism>
<dbReference type="PANTHER" id="PTHR22760">
    <property type="entry name" value="GLYCOSYLTRANSFERASE"/>
    <property type="match status" value="1"/>
</dbReference>
<feature type="compositionally biased region" description="Low complexity" evidence="12">
    <location>
        <begin position="178"/>
        <end position="189"/>
    </location>
</feature>
<keyword evidence="8 11" id="KW-1133">Transmembrane helix</keyword>
<comment type="caution">
    <text evidence="11">Lacks conserved residue(s) required for the propagation of feature annotation.</text>
</comment>
<keyword evidence="4 11" id="KW-0328">Glycosyltransferase</keyword>
<evidence type="ECO:0000256" key="5">
    <source>
        <dbReference type="ARBA" id="ARBA00022679"/>
    </source>
</evidence>
<protein>
    <recommendedName>
        <fullName evidence="11">Mannosyltransferase</fullName>
        <ecNumber evidence="11">2.4.1.-</ecNumber>
    </recommendedName>
</protein>
<evidence type="ECO:0000256" key="1">
    <source>
        <dbReference type="ARBA" id="ARBA00004477"/>
    </source>
</evidence>
<dbReference type="Proteomes" id="UP000045706">
    <property type="component" value="Unassembled WGS sequence"/>
</dbReference>
<keyword evidence="7 11" id="KW-0256">Endoplasmic reticulum</keyword>
<evidence type="ECO:0000256" key="10">
    <source>
        <dbReference type="ARBA" id="ARBA00038466"/>
    </source>
</evidence>
<evidence type="ECO:0000313" key="13">
    <source>
        <dbReference type="EMBL" id="CRK36208.1"/>
    </source>
</evidence>
<evidence type="ECO:0000256" key="12">
    <source>
        <dbReference type="SAM" id="MobiDB-lite"/>
    </source>
</evidence>
<keyword evidence="3" id="KW-0337">GPI-anchor biosynthesis</keyword>